<dbReference type="EMBL" id="MZ727584">
    <property type="protein sequence ID" value="UBO76481.1"/>
    <property type="molecule type" value="Genomic_DNA"/>
</dbReference>
<keyword evidence="6" id="KW-1185">Reference proteome</keyword>
<reference evidence="2 6" key="1">
    <citation type="journal article" date="2008" name="J. Virol. Methods">
        <title>Sequencing of the large dsDNA genome of Oryctes rhinoceros nudivirus using multiple displacement amplification of nanogram amounts of virus DNA.</title>
        <authorList>
            <person name="Wang Y."/>
            <person name="Kleespies R.G."/>
            <person name="Ramle M.B."/>
            <person name="Jehle J.A."/>
        </authorList>
    </citation>
    <scope>NUCLEOTIDE SEQUENCE [LARGE SCALE GENOMIC DNA]</scope>
    <source>
        <strain evidence="6">Isolate Oryctes rhinoceros/Malaysia/Ma07/2007</strain>
        <strain evidence="2">Ma07</strain>
    </source>
</reference>
<evidence type="ECO:0000313" key="2">
    <source>
        <dbReference type="EMBL" id="ACH96193.1"/>
    </source>
</evidence>
<protein>
    <submittedName>
        <fullName evidence="3">Uncharacterized protein</fullName>
    </submittedName>
</protein>
<accession>B7SV84</accession>
<dbReference type="Proteomes" id="UP000011785">
    <property type="component" value="Segment"/>
</dbReference>
<accession>A0A6B9QQX5</accession>
<feature type="transmembrane region" description="Helical" evidence="1">
    <location>
        <begin position="12"/>
        <end position="38"/>
    </location>
</feature>
<evidence type="ECO:0000313" key="4">
    <source>
        <dbReference type="EMBL" id="QKE59534.1"/>
    </source>
</evidence>
<sequence length="73" mass="8449">MPRVSNSIKASWIWSIFGTVLLILVSILFLIILAWGFYSTYMVMYYPKIDKTIDASSLSTFESLKLLYTLRMS</sequence>
<reference evidence="4" key="3">
    <citation type="submission" date="2020-03" db="EMBL/GenBank/DDBJ databases">
        <title>Whole genome sequence of Oryctes rhinoceros Nudivirus isolated in Riau Province, Indonesia.</title>
        <authorList>
            <person name="Kurnia Y.W."/>
            <person name="Tanjung Z.A."/>
            <person name="Utomo C."/>
            <person name="Naim M."/>
            <person name="Situmorang E.C."/>
            <person name="Liwang T."/>
        </authorList>
    </citation>
    <scope>NUCLEOTIDE SEQUENCE</scope>
    <source>
        <strain evidence="4">LiboV</strain>
    </source>
</reference>
<evidence type="ECO:0000256" key="1">
    <source>
        <dbReference type="SAM" id="Phobius"/>
    </source>
</evidence>
<organism evidence="3">
    <name type="scientific">Oryctes rhinoceros nudivirus</name>
    <dbReference type="NCBI Taxonomy" id="92521"/>
    <lineage>
        <taxon>Viruses</taxon>
        <taxon>Viruses incertae sedis</taxon>
        <taxon>Naldaviricetes</taxon>
        <taxon>Lefavirales</taxon>
        <taxon>Nudiviridae</taxon>
        <taxon>Alphanudivirus</taxon>
        <taxon>Alphanudivirus oryrhinocerotis</taxon>
    </lineage>
</organism>
<reference evidence="3" key="2">
    <citation type="journal article" date="2020" name="J. ISSAAS">
        <title>Complete genome sequence of Oryctes rhinoceros Nudivirus isolated from Coconut Rhinoceros Beetle in the Solomon Islands.</title>
        <authorList>
            <person name="Etebari K."/>
            <person name="Filipovic I."/>
            <person name="Rasic G."/>
            <person name="Devine G.J."/>
            <person name="Tsatsia H."/>
            <person name="Furlong M.J."/>
        </authorList>
    </citation>
    <scope>NUCLEOTIDE SEQUENCE</scope>
    <source>
        <strain evidence="3">Solomon Islands</strain>
    </source>
</reference>
<dbReference type="KEGG" id="vg:7047243"/>
<dbReference type="EMBL" id="MT150137">
    <property type="protein sequence ID" value="QKE59534.1"/>
    <property type="molecule type" value="Genomic_DNA"/>
</dbReference>
<dbReference type="EMBL" id="MN623374">
    <property type="protein sequence ID" value="QHG11300.1"/>
    <property type="molecule type" value="Genomic_DNA"/>
</dbReference>
<name>A0A6B9QQX5_9VIRU</name>
<keyword evidence="1" id="KW-1133">Transmembrane helix</keyword>
<keyword evidence="1" id="KW-0472">Membrane</keyword>
<keyword evidence="1" id="KW-0812">Transmembrane</keyword>
<evidence type="ECO:0000313" key="3">
    <source>
        <dbReference type="EMBL" id="QHG11300.1"/>
    </source>
</evidence>
<gene>
    <name evidence="3" type="ORF">SI_OrNV_gp063</name>
</gene>
<dbReference type="EMBL" id="EU747721">
    <property type="protein sequence ID" value="ACH96193.1"/>
    <property type="molecule type" value="Genomic_DNA"/>
</dbReference>
<evidence type="ECO:0000313" key="6">
    <source>
        <dbReference type="Proteomes" id="UP000011785"/>
    </source>
</evidence>
<dbReference type="RefSeq" id="YP_002321374.1">
    <property type="nucleotide sequence ID" value="NC_011588.1"/>
</dbReference>
<reference evidence="5" key="4">
    <citation type="submission" date="2021-08" db="EMBL/GenBank/DDBJ databases">
        <title>Whole genome sequence of Oryctes rhinoceros Nudivirus detected in Riau Province, Indonesia.</title>
        <authorList>
            <person name="Kurnia Y.W."/>
            <person name="Tanjung Z.A."/>
            <person name="Utomo C."/>
            <person name="Naim M."/>
            <person name="Situmorang E.C."/>
            <person name="Liwang T."/>
        </authorList>
    </citation>
    <scope>NUCLEOTIDE SEQUENCE</scope>
    <source>
        <strain evidence="5">LiboV</strain>
    </source>
</reference>
<proteinExistence type="predicted"/>
<evidence type="ECO:0000313" key="5">
    <source>
        <dbReference type="EMBL" id="UBO76481.1"/>
    </source>
</evidence>